<comment type="caution">
    <text evidence="1">The sequence shown here is derived from an EMBL/GenBank/DDBJ whole genome shotgun (WGS) entry which is preliminary data.</text>
</comment>
<evidence type="ECO:0000313" key="1">
    <source>
        <dbReference type="EMBL" id="MFC1851111.1"/>
    </source>
</evidence>
<evidence type="ECO:0000313" key="2">
    <source>
        <dbReference type="Proteomes" id="UP001594351"/>
    </source>
</evidence>
<dbReference type="Proteomes" id="UP001594351">
    <property type="component" value="Unassembled WGS sequence"/>
</dbReference>
<proteinExistence type="predicted"/>
<reference evidence="1 2" key="1">
    <citation type="submission" date="2024-09" db="EMBL/GenBank/DDBJ databases">
        <title>Laminarin stimulates single cell rates of sulfate reduction while oxygen inhibits transcriptomic activity in coastal marine sediment.</title>
        <authorList>
            <person name="Lindsay M."/>
            <person name="Orcutt B."/>
            <person name="Emerson D."/>
            <person name="Stepanauskas R."/>
            <person name="D'Angelo T."/>
        </authorList>
    </citation>
    <scope>NUCLEOTIDE SEQUENCE [LARGE SCALE GENOMIC DNA]</scope>
    <source>
        <strain evidence="1">SAG AM-311-K15</strain>
    </source>
</reference>
<sequence length="108" mass="12261">SSPFPRIIECRPALSVEYDIRGTWTIEFKWNSMSQARIIWQEFTGNKDYGTWTNEDFGSGAWKVTDDTVEWTYYESGDAVYTGQISDDQTMSGTMSASSDTGTWSAVR</sequence>
<keyword evidence="2" id="KW-1185">Reference proteome</keyword>
<protein>
    <submittedName>
        <fullName evidence="1">Uncharacterized protein</fullName>
    </submittedName>
</protein>
<dbReference type="EMBL" id="JBHPBY010000154">
    <property type="protein sequence ID" value="MFC1851111.1"/>
    <property type="molecule type" value="Genomic_DNA"/>
</dbReference>
<organism evidence="1 2">
    <name type="scientific">candidate division CSSED10-310 bacterium</name>
    <dbReference type="NCBI Taxonomy" id="2855610"/>
    <lineage>
        <taxon>Bacteria</taxon>
        <taxon>Bacteria division CSSED10-310</taxon>
    </lineage>
</organism>
<feature type="non-terminal residue" evidence="1">
    <location>
        <position position="1"/>
    </location>
</feature>
<name>A0ABV6YY31_UNCC1</name>
<accession>A0ABV6YY31</accession>
<gene>
    <name evidence="1" type="ORF">ACFL27_13030</name>
</gene>